<proteinExistence type="predicted"/>
<accession>A0A261Y360</accession>
<dbReference type="Proteomes" id="UP000242875">
    <property type="component" value="Unassembled WGS sequence"/>
</dbReference>
<feature type="signal peptide" evidence="1">
    <location>
        <begin position="1"/>
        <end position="15"/>
    </location>
</feature>
<dbReference type="InterPro" id="IPR057229">
    <property type="entry name" value="DUF7907"/>
</dbReference>
<protein>
    <recommendedName>
        <fullName evidence="2">DUF7907 domain-containing protein</fullName>
    </recommendedName>
</protein>
<organism evidence="3 4">
    <name type="scientific">Bifiguratus adelaidae</name>
    <dbReference type="NCBI Taxonomy" id="1938954"/>
    <lineage>
        <taxon>Eukaryota</taxon>
        <taxon>Fungi</taxon>
        <taxon>Fungi incertae sedis</taxon>
        <taxon>Mucoromycota</taxon>
        <taxon>Mucoromycotina</taxon>
        <taxon>Endogonomycetes</taxon>
        <taxon>Endogonales</taxon>
        <taxon>Endogonales incertae sedis</taxon>
        <taxon>Bifiguratus</taxon>
    </lineage>
</organism>
<evidence type="ECO:0000313" key="3">
    <source>
        <dbReference type="EMBL" id="OZJ05043.1"/>
    </source>
</evidence>
<gene>
    <name evidence="3" type="ORF">BZG36_02139</name>
</gene>
<sequence length="177" mass="18771">MRFSAILALAAAALAAPVAQDATGPFALKTISTNANYNGLYVAGYHVGAATDLAVLSQPSSGLDSVFRNFYFNTTFSGGLGEGFLVYPIQANTNPIQLMAQLNFDVSSNTAPLYISVQPPIYDFSFDANGHLLLTGLDRWYACITQSAYGPQLAVNWVMGSGSLDGQNCEKISLVKA</sequence>
<evidence type="ECO:0000256" key="1">
    <source>
        <dbReference type="SAM" id="SignalP"/>
    </source>
</evidence>
<dbReference type="Pfam" id="PF25484">
    <property type="entry name" value="DUF7907"/>
    <property type="match status" value="1"/>
</dbReference>
<name>A0A261Y360_9FUNG</name>
<evidence type="ECO:0000259" key="2">
    <source>
        <dbReference type="Pfam" id="PF25484"/>
    </source>
</evidence>
<dbReference type="EMBL" id="MVBO01000024">
    <property type="protein sequence ID" value="OZJ05043.1"/>
    <property type="molecule type" value="Genomic_DNA"/>
</dbReference>
<feature type="domain" description="DUF7907" evidence="2">
    <location>
        <begin position="25"/>
        <end position="176"/>
    </location>
</feature>
<dbReference type="AlphaFoldDB" id="A0A261Y360"/>
<keyword evidence="1" id="KW-0732">Signal</keyword>
<reference evidence="3 4" key="1">
    <citation type="journal article" date="2017" name="Mycologia">
        <title>Bifiguratus adelaidae, gen. et sp. nov., a new member of Mucoromycotina in endophytic and soil-dwelling habitats.</title>
        <authorList>
            <person name="Torres-Cruz T.J."/>
            <person name="Billingsley Tobias T.L."/>
            <person name="Almatruk M."/>
            <person name="Hesse C."/>
            <person name="Kuske C.R."/>
            <person name="Desiro A."/>
            <person name="Benucci G.M."/>
            <person name="Bonito G."/>
            <person name="Stajich J.E."/>
            <person name="Dunlap C."/>
            <person name="Arnold A.E."/>
            <person name="Porras-Alfaro A."/>
        </authorList>
    </citation>
    <scope>NUCLEOTIDE SEQUENCE [LARGE SCALE GENOMIC DNA]</scope>
    <source>
        <strain evidence="3 4">AZ0501</strain>
    </source>
</reference>
<feature type="chain" id="PRO_5012356624" description="DUF7907 domain-containing protein" evidence="1">
    <location>
        <begin position="16"/>
        <end position="177"/>
    </location>
</feature>
<evidence type="ECO:0000313" key="4">
    <source>
        <dbReference type="Proteomes" id="UP000242875"/>
    </source>
</evidence>
<dbReference type="OrthoDB" id="3518533at2759"/>
<keyword evidence="4" id="KW-1185">Reference proteome</keyword>
<comment type="caution">
    <text evidence="3">The sequence shown here is derived from an EMBL/GenBank/DDBJ whole genome shotgun (WGS) entry which is preliminary data.</text>
</comment>